<gene>
    <name evidence="3" type="ORF">SG34_031550</name>
</gene>
<dbReference type="SMART" id="SM00849">
    <property type="entry name" value="Lactamase_B"/>
    <property type="match status" value="1"/>
</dbReference>
<protein>
    <submittedName>
        <fullName evidence="3">MBL fold metallo-hydrolase</fullName>
    </submittedName>
</protein>
<organism evidence="3 4">
    <name type="scientific">Thalassomonas viridans</name>
    <dbReference type="NCBI Taxonomy" id="137584"/>
    <lineage>
        <taxon>Bacteria</taxon>
        <taxon>Pseudomonadati</taxon>
        <taxon>Pseudomonadota</taxon>
        <taxon>Gammaproteobacteria</taxon>
        <taxon>Alteromonadales</taxon>
        <taxon>Colwelliaceae</taxon>
        <taxon>Thalassomonas</taxon>
    </lineage>
</organism>
<dbReference type="InterPro" id="IPR001279">
    <property type="entry name" value="Metallo-B-lactamas"/>
</dbReference>
<dbReference type="SUPFAM" id="SSF56281">
    <property type="entry name" value="Metallo-hydrolase/oxidoreductase"/>
    <property type="match status" value="1"/>
</dbReference>
<accession>A0AAE9ZA84</accession>
<reference evidence="3 4" key="2">
    <citation type="journal article" date="2022" name="Mar. Drugs">
        <title>Bioassay-Guided Fractionation Leads to the Detection of Cholic Acid Generated by the Rare Thalassomonas sp.</title>
        <authorList>
            <person name="Pheiffer F."/>
            <person name="Schneider Y.K."/>
            <person name="Hansen E.H."/>
            <person name="Andersen J.H."/>
            <person name="Isaksson J."/>
            <person name="Busche T."/>
            <person name="R C."/>
            <person name="Kalinowski J."/>
            <person name="Zyl L.V."/>
            <person name="Trindade M."/>
        </authorList>
    </citation>
    <scope>NUCLEOTIDE SEQUENCE [LARGE SCALE GENOMIC DNA]</scope>
    <source>
        <strain evidence="3 4">XOM25</strain>
    </source>
</reference>
<dbReference type="KEGG" id="tvd:SG34_031550"/>
<dbReference type="Gene3D" id="3.60.15.10">
    <property type="entry name" value="Ribonuclease Z/Hydroxyacylglutathione hydrolase-like"/>
    <property type="match status" value="1"/>
</dbReference>
<evidence type="ECO:0000259" key="2">
    <source>
        <dbReference type="SMART" id="SM00849"/>
    </source>
</evidence>
<dbReference type="Proteomes" id="UP000032352">
    <property type="component" value="Chromosome pTvir"/>
</dbReference>
<keyword evidence="1" id="KW-0732">Signal</keyword>
<dbReference type="PANTHER" id="PTHR42951">
    <property type="entry name" value="METALLO-BETA-LACTAMASE DOMAIN-CONTAINING"/>
    <property type="match status" value="1"/>
</dbReference>
<name>A0AAE9ZA84_9GAMM</name>
<evidence type="ECO:0000256" key="1">
    <source>
        <dbReference type="SAM" id="SignalP"/>
    </source>
</evidence>
<feature type="chain" id="PRO_5042248142" evidence="1">
    <location>
        <begin position="25"/>
        <end position="318"/>
    </location>
</feature>
<feature type="signal peptide" evidence="1">
    <location>
        <begin position="1"/>
        <end position="24"/>
    </location>
</feature>
<feature type="domain" description="Metallo-beta-lactamase" evidence="2">
    <location>
        <begin position="59"/>
        <end position="244"/>
    </location>
</feature>
<evidence type="ECO:0000313" key="3">
    <source>
        <dbReference type="EMBL" id="WDE09318.1"/>
    </source>
</evidence>
<sequence>MLKAFKQIVLTFGLMGLMTSSVRAADSGFDFSVTPVSDNVYSIVAPSYGLPSPENKAWNSNSHFVVTDTGVLVFDTGSSELIGKAIKKAIKSVTDKPVRWVINSHSHADHWLGNAAFADTGAEIIASSPVVATMKKYGQEDVAFFSRVTEGATGTTRIVYPVSLLAQGTKRNLGGVDVEFLFANDGHSPGDVLMWLPKQKIIFGGDVLSSDWMPIITPHANVPHLIDTLKAVAKLDPTVVLTGHGKPTTVKSVVRDVDLLAAVWKLVKAGYQDNKTPEEILSLASARLGKKYKPLYQDFDAQIGQHVQQMYKKLKQQA</sequence>
<dbReference type="InterPro" id="IPR036866">
    <property type="entry name" value="RibonucZ/Hydroxyglut_hydro"/>
</dbReference>
<keyword evidence="4" id="KW-1185">Reference proteome</keyword>
<evidence type="ECO:0000313" key="4">
    <source>
        <dbReference type="Proteomes" id="UP000032352"/>
    </source>
</evidence>
<reference evidence="3 4" key="1">
    <citation type="journal article" date="2015" name="Genome Announc.">
        <title>Draft Genome Sequences of Marine Isolates of Thalassomonas viridans and Thalassomonas actiniarum.</title>
        <authorList>
            <person name="Olonade I."/>
            <person name="van Zyl L.J."/>
            <person name="Trindade M."/>
        </authorList>
    </citation>
    <scope>NUCLEOTIDE SEQUENCE [LARGE SCALE GENOMIC DNA]</scope>
    <source>
        <strain evidence="3 4">XOM25</strain>
    </source>
</reference>
<dbReference type="EMBL" id="CP059734">
    <property type="protein sequence ID" value="WDE09318.1"/>
    <property type="molecule type" value="Genomic_DNA"/>
</dbReference>
<dbReference type="PANTHER" id="PTHR42951:SF20">
    <property type="entry name" value="BETA LACTAMASE"/>
    <property type="match status" value="1"/>
</dbReference>
<dbReference type="AlphaFoldDB" id="A0AAE9ZA84"/>
<dbReference type="Pfam" id="PF00753">
    <property type="entry name" value="Lactamase_B"/>
    <property type="match status" value="1"/>
</dbReference>
<dbReference type="CDD" id="cd16282">
    <property type="entry name" value="metallo-hydrolase-like_MBL-fold"/>
    <property type="match status" value="1"/>
</dbReference>
<dbReference type="InterPro" id="IPR050855">
    <property type="entry name" value="NDM-1-like"/>
</dbReference>
<proteinExistence type="predicted"/>